<evidence type="ECO:0000313" key="3">
    <source>
        <dbReference type="Proteomes" id="UP000230790"/>
    </source>
</evidence>
<gene>
    <name evidence="2" type="ORF">CUN48_10530</name>
</gene>
<protein>
    <submittedName>
        <fullName evidence="2">Aldehyde oxidase</fullName>
    </submittedName>
</protein>
<dbReference type="Gene3D" id="3.30.365.10">
    <property type="entry name" value="Aldehyde oxidase/xanthine dehydrogenase, molybdopterin binding domain"/>
    <property type="match status" value="4"/>
</dbReference>
<evidence type="ECO:0000259" key="1">
    <source>
        <dbReference type="SMART" id="SM01008"/>
    </source>
</evidence>
<feature type="domain" description="Aldehyde oxidase/xanthine dehydrogenase a/b hammerhead" evidence="1">
    <location>
        <begin position="17"/>
        <end position="148"/>
    </location>
</feature>
<dbReference type="InterPro" id="IPR000674">
    <property type="entry name" value="Ald_Oxase/Xan_DH_a/b"/>
</dbReference>
<evidence type="ECO:0000313" key="2">
    <source>
        <dbReference type="EMBL" id="PJF47084.1"/>
    </source>
</evidence>
<dbReference type="GO" id="GO:0016491">
    <property type="term" value="F:oxidoreductase activity"/>
    <property type="evidence" value="ECO:0007669"/>
    <property type="project" value="InterPro"/>
</dbReference>
<dbReference type="PANTHER" id="PTHR11908:SF157">
    <property type="entry name" value="XANTHINE DEHYDROGENASE SUBUNIT D-RELATED"/>
    <property type="match status" value="1"/>
</dbReference>
<name>A0A2M8QBB7_9CHLR</name>
<dbReference type="InterPro" id="IPR008274">
    <property type="entry name" value="AldOxase/xan_DH_MoCoBD1"/>
</dbReference>
<dbReference type="GO" id="GO:0005506">
    <property type="term" value="F:iron ion binding"/>
    <property type="evidence" value="ECO:0007669"/>
    <property type="project" value="InterPro"/>
</dbReference>
<dbReference type="SUPFAM" id="SSF56003">
    <property type="entry name" value="Molybdenum cofactor-binding domain"/>
    <property type="match status" value="1"/>
</dbReference>
<dbReference type="Pfam" id="PF20256">
    <property type="entry name" value="MoCoBD_2"/>
    <property type="match status" value="2"/>
</dbReference>
<dbReference type="InterPro" id="IPR037165">
    <property type="entry name" value="AldOxase/xan_DH_Mopterin-bd_sf"/>
</dbReference>
<dbReference type="Pfam" id="PF01315">
    <property type="entry name" value="Ald_Xan_dh_C"/>
    <property type="match status" value="1"/>
</dbReference>
<dbReference type="EMBL" id="PGTN01000069">
    <property type="protein sequence ID" value="PJF47084.1"/>
    <property type="molecule type" value="Genomic_DNA"/>
</dbReference>
<accession>A0A2M8QBB7</accession>
<reference evidence="2 3" key="1">
    <citation type="submission" date="2017-11" db="EMBL/GenBank/DDBJ databases">
        <title>Evolution of Phototrophy in the Chloroflexi Phylum Driven by Horizontal Gene Transfer.</title>
        <authorList>
            <person name="Ward L.M."/>
            <person name="Hemp J."/>
            <person name="Shih P.M."/>
            <person name="Mcglynn S.E."/>
            <person name="Fischer W."/>
        </authorList>
    </citation>
    <scope>NUCLEOTIDE SEQUENCE [LARGE SCALE GENOMIC DNA]</scope>
    <source>
        <strain evidence="2">JP3_7</strain>
    </source>
</reference>
<dbReference type="InterPro" id="IPR046867">
    <property type="entry name" value="AldOxase/xan_DH_MoCoBD2"/>
</dbReference>
<sequence length="745" mass="80318">MAVGISLPRIDARAKVTGQALYPGDLTLPGMAHAKVLFARRPHARVKSIDLREALALPGVIAIFTGADVPNNEYGLVLFDAPVMVSAETQLPTPAFPDGKWAVGSRAAKPFDGVVRHVGEKLAFIVAETERIAERARDLIRVEYDDLPPLTDMHAALQPDAPQIHPHYPGNVMKRYRIRKGDVAAAFAQCDVIVEDIYTTGAQEHAYLQPEAGLAYMDESGCVTVQVAGQWAHEDQHQIAHALGLPLDQVRVIYPAIGGAFGGREDMSVQIVLALAAWKLRRPVKIVWTREESIIGHHKRHPMWFHAKLGATRDGRLLAAQVEVRADAGPYAYTSTKVLGNTTVTCVGPYEIPNVAVDACAVVTNNVPSGAFRGFGAPQALFVAETQMNKLAEKLGMDPIALRLKNALRDGSLTVNNTPIPPGCTIADVIARCAAQIEKEEVPPSQFSILNSPFLRRGRGFACGHKNVGFSFGFPERCEATVELHGGAEIERAVVRHAGAECGQGAHTAFLQLAAEMLHLPVEKIELVLSDTATSGSSGSASASRLTFMAAHAIQGAIAAALDKWRDEERPAIAHYVYRPRPTTPMDEATGQGDPNITYGYVAQYAEVAVDVETGHVRVQRIVCADDVGRAVNPQQVIGQIEGGVVQALGWTSLENFVMRDGHVLSSHFSTYLIPSVLDVPDRVEAVLVENPDPQGALGIRGMAEMPFLVVAPAVIAAIHDATGVWINDLPVTPERLRRALKAAR</sequence>
<dbReference type="AlphaFoldDB" id="A0A2M8QBB7"/>
<comment type="caution">
    <text evidence="2">The sequence shown here is derived from an EMBL/GenBank/DDBJ whole genome shotgun (WGS) entry which is preliminary data.</text>
</comment>
<proteinExistence type="predicted"/>
<dbReference type="Pfam" id="PF02738">
    <property type="entry name" value="MoCoBD_1"/>
    <property type="match status" value="1"/>
</dbReference>
<dbReference type="Gene3D" id="3.90.1170.50">
    <property type="entry name" value="Aldehyde oxidase/xanthine dehydrogenase, a/b hammerhead"/>
    <property type="match status" value="1"/>
</dbReference>
<dbReference type="Proteomes" id="UP000230790">
    <property type="component" value="Unassembled WGS sequence"/>
</dbReference>
<dbReference type="PANTHER" id="PTHR11908">
    <property type="entry name" value="XANTHINE DEHYDROGENASE"/>
    <property type="match status" value="1"/>
</dbReference>
<dbReference type="SMART" id="SM01008">
    <property type="entry name" value="Ald_Xan_dh_C"/>
    <property type="match status" value="1"/>
</dbReference>
<dbReference type="InterPro" id="IPR036856">
    <property type="entry name" value="Ald_Oxase/Xan_DH_a/b_sf"/>
</dbReference>
<dbReference type="InterPro" id="IPR016208">
    <property type="entry name" value="Ald_Oxase/xanthine_DH-like"/>
</dbReference>
<organism evidence="2 3">
    <name type="scientific">Candidatus Thermofonsia Clade 3 bacterium</name>
    <dbReference type="NCBI Taxonomy" id="2364212"/>
    <lineage>
        <taxon>Bacteria</taxon>
        <taxon>Bacillati</taxon>
        <taxon>Chloroflexota</taxon>
        <taxon>Candidatus Thermofontia</taxon>
        <taxon>Candidatus Thermofonsia Clade 3</taxon>
    </lineage>
</organism>
<dbReference type="SUPFAM" id="SSF54665">
    <property type="entry name" value="CO dehydrogenase molybdoprotein N-domain-like"/>
    <property type="match status" value="1"/>
</dbReference>